<evidence type="ECO:0000313" key="1">
    <source>
        <dbReference type="EMBL" id="KIM46032.1"/>
    </source>
</evidence>
<dbReference type="EMBL" id="KN831771">
    <property type="protein sequence ID" value="KIM46032.1"/>
    <property type="molecule type" value="Genomic_DNA"/>
</dbReference>
<organism evidence="1 2">
    <name type="scientific">Hebeloma cylindrosporum</name>
    <dbReference type="NCBI Taxonomy" id="76867"/>
    <lineage>
        <taxon>Eukaryota</taxon>
        <taxon>Fungi</taxon>
        <taxon>Dikarya</taxon>
        <taxon>Basidiomycota</taxon>
        <taxon>Agaricomycotina</taxon>
        <taxon>Agaricomycetes</taxon>
        <taxon>Agaricomycetidae</taxon>
        <taxon>Agaricales</taxon>
        <taxon>Agaricineae</taxon>
        <taxon>Hymenogastraceae</taxon>
        <taxon>Hebeloma</taxon>
    </lineage>
</organism>
<dbReference type="PANTHER" id="PTHR34129:SF1">
    <property type="entry name" value="DUF952 DOMAIN-CONTAINING PROTEIN"/>
    <property type="match status" value="1"/>
</dbReference>
<dbReference type="HOGENOM" id="CLU_129452_2_0_1"/>
<keyword evidence="2" id="KW-1185">Reference proteome</keyword>
<dbReference type="OrthoDB" id="3335358at2759"/>
<name>A0A0C2YYG7_HEBCY</name>
<dbReference type="AlphaFoldDB" id="A0A0C2YYG7"/>
<reference evidence="1 2" key="1">
    <citation type="submission" date="2014-04" db="EMBL/GenBank/DDBJ databases">
        <authorList>
            <consortium name="DOE Joint Genome Institute"/>
            <person name="Kuo A."/>
            <person name="Gay G."/>
            <person name="Dore J."/>
            <person name="Kohler A."/>
            <person name="Nagy L.G."/>
            <person name="Floudas D."/>
            <person name="Copeland A."/>
            <person name="Barry K.W."/>
            <person name="Cichocki N."/>
            <person name="Veneault-Fourrey C."/>
            <person name="LaButti K."/>
            <person name="Lindquist E.A."/>
            <person name="Lipzen A."/>
            <person name="Lundell T."/>
            <person name="Morin E."/>
            <person name="Murat C."/>
            <person name="Sun H."/>
            <person name="Tunlid A."/>
            <person name="Henrissat B."/>
            <person name="Grigoriev I.V."/>
            <person name="Hibbett D.S."/>
            <person name="Martin F."/>
            <person name="Nordberg H.P."/>
            <person name="Cantor M.N."/>
            <person name="Hua S.X."/>
        </authorList>
    </citation>
    <scope>NUCLEOTIDE SEQUENCE [LARGE SCALE GENOMIC DNA]</scope>
    <source>
        <strain evidence="2">h7</strain>
    </source>
</reference>
<dbReference type="PANTHER" id="PTHR34129">
    <property type="entry name" value="BLR1139 PROTEIN"/>
    <property type="match status" value="1"/>
</dbReference>
<protein>
    <recommendedName>
        <fullName evidence="3">DUF952 domain-containing protein</fullName>
    </recommendedName>
</protein>
<evidence type="ECO:0000313" key="2">
    <source>
        <dbReference type="Proteomes" id="UP000053424"/>
    </source>
</evidence>
<reference evidence="2" key="2">
    <citation type="submission" date="2015-01" db="EMBL/GenBank/DDBJ databases">
        <title>Evolutionary Origins and Diversification of the Mycorrhizal Mutualists.</title>
        <authorList>
            <consortium name="DOE Joint Genome Institute"/>
            <consortium name="Mycorrhizal Genomics Consortium"/>
            <person name="Kohler A."/>
            <person name="Kuo A."/>
            <person name="Nagy L.G."/>
            <person name="Floudas D."/>
            <person name="Copeland A."/>
            <person name="Barry K.W."/>
            <person name="Cichocki N."/>
            <person name="Veneault-Fourrey C."/>
            <person name="LaButti K."/>
            <person name="Lindquist E.A."/>
            <person name="Lipzen A."/>
            <person name="Lundell T."/>
            <person name="Morin E."/>
            <person name="Murat C."/>
            <person name="Riley R."/>
            <person name="Ohm R."/>
            <person name="Sun H."/>
            <person name="Tunlid A."/>
            <person name="Henrissat B."/>
            <person name="Grigoriev I.V."/>
            <person name="Hibbett D.S."/>
            <person name="Martin F."/>
        </authorList>
    </citation>
    <scope>NUCLEOTIDE SEQUENCE [LARGE SCALE GENOMIC DNA]</scope>
    <source>
        <strain evidence="2">h7</strain>
    </source>
</reference>
<dbReference type="Proteomes" id="UP000053424">
    <property type="component" value="Unassembled WGS sequence"/>
</dbReference>
<dbReference type="Gene3D" id="3.20.170.20">
    <property type="entry name" value="Protein of unknown function DUF952"/>
    <property type="match status" value="1"/>
</dbReference>
<dbReference type="SUPFAM" id="SSF56399">
    <property type="entry name" value="ADP-ribosylation"/>
    <property type="match status" value="1"/>
</dbReference>
<accession>A0A0C2YYG7</accession>
<gene>
    <name evidence="1" type="ORF">M413DRAFT_441097</name>
</gene>
<dbReference type="STRING" id="686832.A0A0C2YYG7"/>
<evidence type="ECO:0008006" key="3">
    <source>
        <dbReference type="Google" id="ProtNLM"/>
    </source>
</evidence>
<sequence length="131" mass="14477">MSTPTYIYKIVPASAVPPSPLPDALPVSQLDSSDGFIHLSTAGQVPGTLKQFFSDEDSVCILRIPYATVEKDVKWENDKGKGGVGEENVFPHLYNGLRLGNAEIETIAEWKWNHGWDAAINQAITDCWLIY</sequence>
<dbReference type="Pfam" id="PF06108">
    <property type="entry name" value="DUF952"/>
    <property type="match status" value="1"/>
</dbReference>
<proteinExistence type="predicted"/>
<dbReference type="InterPro" id="IPR009297">
    <property type="entry name" value="DUF952"/>
</dbReference>